<dbReference type="OrthoDB" id="8477039at2"/>
<accession>A0A4Y9M3L8</accession>
<keyword evidence="3" id="KW-1185">Reference proteome</keyword>
<dbReference type="AlphaFoldDB" id="A0A4Y9M3L8"/>
<dbReference type="RefSeq" id="WP_135173265.1">
    <property type="nucleotide sequence ID" value="NZ_SPQT01000002.1"/>
</dbReference>
<gene>
    <name evidence="2" type="ORF">E4K65_05300</name>
</gene>
<reference evidence="2 3" key="1">
    <citation type="submission" date="2019-03" db="EMBL/GenBank/DDBJ databases">
        <title>Bradyrhizobium diversity isolated from nodules of Chamaecrista fasciculata.</title>
        <authorList>
            <person name="Klepa M.S."/>
            <person name="Urquiaga M.O."/>
            <person name="Hungria M."/>
            <person name="Delamuta J.R."/>
        </authorList>
    </citation>
    <scope>NUCLEOTIDE SEQUENCE [LARGE SCALE GENOMIC DNA]</scope>
    <source>
        <strain evidence="2 3">CNPSo 3448</strain>
    </source>
</reference>
<comment type="caution">
    <text evidence="2">The sequence shown here is derived from an EMBL/GenBank/DDBJ whole genome shotgun (WGS) entry which is preliminary data.</text>
</comment>
<dbReference type="Proteomes" id="UP000297966">
    <property type="component" value="Unassembled WGS sequence"/>
</dbReference>
<organism evidence="2 3">
    <name type="scientific">Bradyrhizobium niftali</name>
    <dbReference type="NCBI Taxonomy" id="2560055"/>
    <lineage>
        <taxon>Bacteria</taxon>
        <taxon>Pseudomonadati</taxon>
        <taxon>Pseudomonadota</taxon>
        <taxon>Alphaproteobacteria</taxon>
        <taxon>Hyphomicrobiales</taxon>
        <taxon>Nitrobacteraceae</taxon>
        <taxon>Bradyrhizobium</taxon>
    </lineage>
</organism>
<sequence>MKKLLAITRNLAASHEEAAAVLAAAGVLTAAGWDWLAKFDPARAAQSMQSLGAKRIWAPPPTYSYDVISTVASEIAEAWLHSFRDASEPGPARLLLKPSQRQWGDSERFALPPLVHAMLGGLQQLRGSWPSWTAIDHATVGSVAIKIGPGGGDRNHWKWPLRLSLEGIEPKSFDATFRPAERGLSRTVKLGAPSEYAFVRSLDGLDAADTAFVTFISDESYDLVAPLLATGRRRAIRPVAWLQGADIDIKSLAKELIYETAHDAPPDLALNLAWLRAGGNAAPPIVFARQDYFEQMDAARLSQSVKDLSQQLRALALANNLPISIPESAAYWFGVPAHNNIRPSELADAIANAVEQDSISYQSEDHAAHATALITGLIDDRGADSRRSAEAKVTAEDVAPSPGAREIETERFSDLSILTGSWWLGDVIPDDARLARDAPLGEASEYTLEVAIRANPIANKDNRKPILPPRRTKESITIYARVIARADIKLADELLPITWPFDEDSTPALFRFSLGTALNSGTLLEVRLLSRDLRLLDQIKYVFENQQWRVYPVDPLATLARPASERARDVLSLAISGARNGYTVQAELVRDGSTPLAVALRQTIRSDDVARLLTDVRRHWTKLVIGVMSKRNQLTEPSYKVASDELAAFGREAWRLLFGDRRGGQKGAGEALGTLLADTPLPSNALVRVSFSDDAQDFTFPWSIVTPPKRKKGAASLEPWGLSYQIEIARTQGRTPPPKSGSLRMTAIVDDGFVSFVDHRKTLQDIVTANPFLALTQADLNDEIRAALVADDPSDVFYFFCHGMMASAPPALLAEMQAEIGAAVKALDKASQEPWQLLVNALGGNDGGARISSSRADFSERALRELEFFNGLRRPLVFLNMCHSASSLPASHIGLPAVFLDRDAIAVIGTEAPITAQFGDAFARALLGRLLNGEALGTAMLATRRTFHQQNNPLALIYTLYGRGDTRLVPKRPESPSPPTNNQPKEIA</sequence>
<evidence type="ECO:0000313" key="3">
    <source>
        <dbReference type="Proteomes" id="UP000297966"/>
    </source>
</evidence>
<feature type="region of interest" description="Disordered" evidence="1">
    <location>
        <begin position="968"/>
        <end position="988"/>
    </location>
</feature>
<protein>
    <recommendedName>
        <fullName evidence="4">CHAT domain-containing protein</fullName>
    </recommendedName>
</protein>
<dbReference type="EMBL" id="SPQT01000002">
    <property type="protein sequence ID" value="TFV49618.1"/>
    <property type="molecule type" value="Genomic_DNA"/>
</dbReference>
<evidence type="ECO:0000313" key="2">
    <source>
        <dbReference type="EMBL" id="TFV49618.1"/>
    </source>
</evidence>
<evidence type="ECO:0000256" key="1">
    <source>
        <dbReference type="SAM" id="MobiDB-lite"/>
    </source>
</evidence>
<evidence type="ECO:0008006" key="4">
    <source>
        <dbReference type="Google" id="ProtNLM"/>
    </source>
</evidence>
<name>A0A4Y9M3L8_9BRAD</name>
<proteinExistence type="predicted"/>